<protein>
    <submittedName>
        <fullName evidence="3">Thioesterase family protein</fullName>
    </submittedName>
</protein>
<dbReference type="Proteomes" id="UP000244892">
    <property type="component" value="Chromosome"/>
</dbReference>
<feature type="domain" description="Acyl-CoA thioesterase-like C-terminal" evidence="2">
    <location>
        <begin position="141"/>
        <end position="277"/>
    </location>
</feature>
<dbReference type="KEGG" id="aon:DEH84_12090"/>
<reference evidence="3 4" key="1">
    <citation type="submission" date="2018-05" db="EMBL/GenBank/DDBJ databases">
        <title>complete genome sequence of Aquabacterium olei NBRC 110486.</title>
        <authorList>
            <person name="Tang B."/>
            <person name="Chang J."/>
            <person name="Zhang L."/>
            <person name="Yang H."/>
        </authorList>
    </citation>
    <scope>NUCLEOTIDE SEQUENCE [LARGE SCALE GENOMIC DNA]</scope>
    <source>
        <strain evidence="3 4">NBRC 110486</strain>
    </source>
</reference>
<sequence>MSDTAPTLPLQTLPELLATRTPGEVRVRFHVGADWGQGRTTFGGLLSLLAVQAMRDVCGTDWPLRALQTSFVGPVVPGPVDIEVHLLRQGKNVRQVQARLLQADGSGAEQVAGVLLGVFGTGRDSTLPALNPARPDVDKDPDAALKLPFIPGLTPNFTQHLEFRVAEGGLPFTGAENWHSRTHVRVKQPGDVDAELQAVLMADAGPTPALQRLNGFAPASSVSWALELRPVALSEPAGFWRMDKDALVTGEGYVNERTTLWTPCGQLAALGYQVVAVYA</sequence>
<dbReference type="Pfam" id="PF20789">
    <property type="entry name" value="4HBT_3C"/>
    <property type="match status" value="1"/>
</dbReference>
<organism evidence="3 4">
    <name type="scientific">Aquabacterium olei</name>
    <dbReference type="NCBI Taxonomy" id="1296669"/>
    <lineage>
        <taxon>Bacteria</taxon>
        <taxon>Pseudomonadati</taxon>
        <taxon>Pseudomonadota</taxon>
        <taxon>Betaproteobacteria</taxon>
        <taxon>Burkholderiales</taxon>
        <taxon>Aquabacterium</taxon>
    </lineage>
</organism>
<feature type="domain" description="Acyl-CoA thioesterase-like N-terminal HotDog" evidence="1">
    <location>
        <begin position="33"/>
        <end position="111"/>
    </location>
</feature>
<dbReference type="InterPro" id="IPR049450">
    <property type="entry name" value="ACOT8-like_C"/>
</dbReference>
<proteinExistence type="predicted"/>
<keyword evidence="4" id="KW-1185">Reference proteome</keyword>
<dbReference type="InterPro" id="IPR029069">
    <property type="entry name" value="HotDog_dom_sf"/>
</dbReference>
<name>A0A2U8FSS5_9BURK</name>
<evidence type="ECO:0000259" key="2">
    <source>
        <dbReference type="Pfam" id="PF20789"/>
    </source>
</evidence>
<dbReference type="Pfam" id="PF13622">
    <property type="entry name" value="4HBT_3"/>
    <property type="match status" value="1"/>
</dbReference>
<dbReference type="AlphaFoldDB" id="A0A2U8FSS5"/>
<dbReference type="SUPFAM" id="SSF54637">
    <property type="entry name" value="Thioesterase/thiol ester dehydrase-isomerase"/>
    <property type="match status" value="2"/>
</dbReference>
<dbReference type="RefSeq" id="WP_109037075.1">
    <property type="nucleotide sequence ID" value="NZ_CP029210.1"/>
</dbReference>
<dbReference type="EMBL" id="CP029210">
    <property type="protein sequence ID" value="AWI54079.1"/>
    <property type="molecule type" value="Genomic_DNA"/>
</dbReference>
<evidence type="ECO:0000313" key="4">
    <source>
        <dbReference type="Proteomes" id="UP000244892"/>
    </source>
</evidence>
<evidence type="ECO:0000313" key="3">
    <source>
        <dbReference type="EMBL" id="AWI54079.1"/>
    </source>
</evidence>
<gene>
    <name evidence="3" type="ORF">DEH84_12090</name>
</gene>
<evidence type="ECO:0000259" key="1">
    <source>
        <dbReference type="Pfam" id="PF13622"/>
    </source>
</evidence>
<dbReference type="InterPro" id="IPR042171">
    <property type="entry name" value="Acyl-CoA_hotdog"/>
</dbReference>
<dbReference type="InterPro" id="IPR049449">
    <property type="entry name" value="TesB_ACOT8-like_N"/>
</dbReference>
<accession>A0A2U8FSS5</accession>
<dbReference type="Gene3D" id="2.40.160.210">
    <property type="entry name" value="Acyl-CoA thioesterase, double hotdog domain"/>
    <property type="match status" value="1"/>
</dbReference>
<dbReference type="OrthoDB" id="4370297at2"/>